<evidence type="ECO:0000256" key="7">
    <source>
        <dbReference type="ARBA" id="ARBA00044969"/>
    </source>
</evidence>
<dbReference type="PANTHER" id="PTHR11472:SF34">
    <property type="entry name" value="REGULATOR OF TELOMERE ELONGATION HELICASE 1"/>
    <property type="match status" value="1"/>
</dbReference>
<dbReference type="GO" id="GO:0043139">
    <property type="term" value="F:5'-3' DNA helicase activity"/>
    <property type="evidence" value="ECO:0007669"/>
    <property type="project" value="UniProtKB-EC"/>
</dbReference>
<organism evidence="12 13">
    <name type="scientific">Corynebacterium diphtheriae</name>
    <dbReference type="NCBI Taxonomy" id="1717"/>
    <lineage>
        <taxon>Bacteria</taxon>
        <taxon>Bacillati</taxon>
        <taxon>Actinomycetota</taxon>
        <taxon>Actinomycetes</taxon>
        <taxon>Mycobacteriales</taxon>
        <taxon>Corynebacteriaceae</taxon>
        <taxon>Corynebacterium</taxon>
    </lineage>
</organism>
<dbReference type="GO" id="GO:0003676">
    <property type="term" value="F:nucleic acid binding"/>
    <property type="evidence" value="ECO:0007669"/>
    <property type="project" value="InterPro"/>
</dbReference>
<evidence type="ECO:0000259" key="11">
    <source>
        <dbReference type="PROSITE" id="PS51193"/>
    </source>
</evidence>
<comment type="cofactor">
    <cofactor evidence="1">
        <name>[4Fe-4S] cluster</name>
        <dbReference type="ChEBI" id="CHEBI:49883"/>
    </cofactor>
</comment>
<dbReference type="RefSeq" id="WP_003852617.1">
    <property type="nucleotide sequence ID" value="NZ_CABVGJ010000017.1"/>
</dbReference>
<dbReference type="SMART" id="SM00491">
    <property type="entry name" value="HELICc2"/>
    <property type="match status" value="1"/>
</dbReference>
<dbReference type="EMBL" id="CADDAV010000023">
    <property type="protein sequence ID" value="CAB0616856.1"/>
    <property type="molecule type" value="Genomic_DNA"/>
</dbReference>
<keyword evidence="2" id="KW-0547">Nucleotide-binding</keyword>
<evidence type="ECO:0000256" key="5">
    <source>
        <dbReference type="ARBA" id="ARBA00022840"/>
    </source>
</evidence>
<keyword evidence="4 12" id="KW-0347">Helicase</keyword>
<evidence type="ECO:0000256" key="3">
    <source>
        <dbReference type="ARBA" id="ARBA00022801"/>
    </source>
</evidence>
<evidence type="ECO:0000256" key="8">
    <source>
        <dbReference type="ARBA" id="ARBA00048954"/>
    </source>
</evidence>
<dbReference type="GO" id="GO:0016818">
    <property type="term" value="F:hydrolase activity, acting on acid anhydrides, in phosphorus-containing anhydrides"/>
    <property type="evidence" value="ECO:0007669"/>
    <property type="project" value="InterPro"/>
</dbReference>
<protein>
    <recommendedName>
        <fullName evidence="9">ATP-dependent helicase DinG</fullName>
        <ecNumber evidence="7">5.6.2.3</ecNumber>
    </recommendedName>
    <alternativeName>
        <fullName evidence="10">DNA 5'-3' helicase DinG</fullName>
    </alternativeName>
</protein>
<dbReference type="Gene3D" id="3.40.50.300">
    <property type="entry name" value="P-loop containing nucleotide triphosphate hydrolases"/>
    <property type="match status" value="2"/>
</dbReference>
<dbReference type="PROSITE" id="PS51193">
    <property type="entry name" value="HELICASE_ATP_BIND_2"/>
    <property type="match status" value="1"/>
</dbReference>
<evidence type="ECO:0000256" key="10">
    <source>
        <dbReference type="ARBA" id="ARBA00079061"/>
    </source>
</evidence>
<dbReference type="SUPFAM" id="SSF52540">
    <property type="entry name" value="P-loop containing nucleoside triphosphate hydrolases"/>
    <property type="match status" value="1"/>
</dbReference>
<reference evidence="12 13" key="1">
    <citation type="submission" date="2020-02" db="EMBL/GenBank/DDBJ databases">
        <authorList>
            <person name="Brisse S."/>
        </authorList>
    </citation>
    <scope>NUCLEOTIDE SEQUENCE [LARGE SCALE GENOMIC DNA]</scope>
    <source>
        <strain evidence="12">CIP107547</strain>
    </source>
</reference>
<dbReference type="GeneID" id="29421887"/>
<dbReference type="EC" id="5.6.2.3" evidence="7"/>
<evidence type="ECO:0000256" key="4">
    <source>
        <dbReference type="ARBA" id="ARBA00022806"/>
    </source>
</evidence>
<feature type="domain" description="Helicase ATP-binding" evidence="11">
    <location>
        <begin position="16"/>
        <end position="295"/>
    </location>
</feature>
<dbReference type="AlphaFoldDB" id="A0A2T1BR87"/>
<dbReference type="InterPro" id="IPR045028">
    <property type="entry name" value="DinG/Rad3-like"/>
</dbReference>
<evidence type="ECO:0000313" key="12">
    <source>
        <dbReference type="EMBL" id="CAB0616856.1"/>
    </source>
</evidence>
<dbReference type="GO" id="GO:0005524">
    <property type="term" value="F:ATP binding"/>
    <property type="evidence" value="ECO:0007669"/>
    <property type="project" value="UniProtKB-KW"/>
</dbReference>
<evidence type="ECO:0000256" key="6">
    <source>
        <dbReference type="ARBA" id="ARBA00038058"/>
    </source>
</evidence>
<dbReference type="GO" id="GO:0006139">
    <property type="term" value="P:nucleobase-containing compound metabolic process"/>
    <property type="evidence" value="ECO:0007669"/>
    <property type="project" value="InterPro"/>
</dbReference>
<dbReference type="PANTHER" id="PTHR11472">
    <property type="entry name" value="DNA REPAIR DEAD HELICASE RAD3/XP-D SUBFAMILY MEMBER"/>
    <property type="match status" value="1"/>
</dbReference>
<dbReference type="Pfam" id="PF00270">
    <property type="entry name" value="DEAD"/>
    <property type="match status" value="1"/>
</dbReference>
<comment type="catalytic activity">
    <reaction evidence="8">
        <text>ATP + H2O = ADP + phosphate + H(+)</text>
        <dbReference type="Rhea" id="RHEA:13065"/>
        <dbReference type="ChEBI" id="CHEBI:15377"/>
        <dbReference type="ChEBI" id="CHEBI:15378"/>
        <dbReference type="ChEBI" id="CHEBI:30616"/>
        <dbReference type="ChEBI" id="CHEBI:43474"/>
        <dbReference type="ChEBI" id="CHEBI:456216"/>
        <dbReference type="EC" id="5.6.2.3"/>
    </reaction>
</comment>
<evidence type="ECO:0000256" key="2">
    <source>
        <dbReference type="ARBA" id="ARBA00022741"/>
    </source>
</evidence>
<keyword evidence="3" id="KW-0378">Hydrolase</keyword>
<dbReference type="InterPro" id="IPR027417">
    <property type="entry name" value="P-loop_NTPase"/>
</dbReference>
<evidence type="ECO:0000313" key="13">
    <source>
        <dbReference type="Proteomes" id="UP000480222"/>
    </source>
</evidence>
<dbReference type="FunFam" id="3.40.50.300:FF:000437">
    <property type="entry name" value="ATP-dependent DNA helicase DinG"/>
    <property type="match status" value="1"/>
</dbReference>
<keyword evidence="5" id="KW-0067">ATP-binding</keyword>
<comment type="similarity">
    <text evidence="6">Belongs to the helicase family. DinG subfamily.</text>
</comment>
<dbReference type="InterPro" id="IPR006555">
    <property type="entry name" value="ATP-dep_Helicase_C"/>
</dbReference>
<dbReference type="Pfam" id="PF13307">
    <property type="entry name" value="Helicase_C_2"/>
    <property type="match status" value="1"/>
</dbReference>
<comment type="caution">
    <text evidence="12">The sequence shown here is derived from an EMBL/GenBank/DDBJ whole genome shotgun (WGS) entry which is preliminary data.</text>
</comment>
<name>A0A2T1BR87_CORDP</name>
<accession>A0A2T1BR87</accession>
<evidence type="ECO:0000256" key="9">
    <source>
        <dbReference type="ARBA" id="ARBA00073590"/>
    </source>
</evidence>
<sequence length="655" mass="70899">MSSVSPLVVSTDELLSAAVAALGGSTRKGQVSMANAVTNALETERHLAVQAGTGTGKSLAYLVPAIRHAQATNTTVVVSTATIALQRQLVDRDLPRLADALEPLLERRPTFAIMKGRANYLCMNKIAAVEGPEDALIDEEDISWLGKHVARIHEWANDTETGDRDSLEPGVPDLAWRQVSVSAQECIGASRCPHGEDCFAERARKKAHEVDVIVTNHALLAIDALSEVNVLPEHDVVIVDEAHELDGRITAVATNEIGVTALSMSARRAGKLGANGKDEKVVDIAKEWEDEMLTIESGRITDLPDSLRSQLVSLRDALWSLRDQVSHAPDGEAANDPERHAERMSLSNHLNDQHDSVVRILEVFEAEDPSTHDDVVWVIHDERRGVMLKVAPLSVAGLLHTRLFGENTVVLASATLTIGGNFNAMAASWGLPKGTWDSLDAGTPFDPAKSGILYTARHLPDPGRDGLSPETLDEIYNLIMAAGGRTLGLFSSKRAAVQATEEMRKRLPFDVLCQGDDSTGALVSQFSKQENTCLFGTLSLWQGVDVPGKSCSLVIIDRIPFPRPDDPLLQARKEAADADGRNGFMEVAATHAALLMAQGAGRLLRHVTDRGVVAILDTRIVKKRYGSFFLSSLPAFWRTTDSSVVQGALKRLVQK</sequence>
<dbReference type="Proteomes" id="UP000480222">
    <property type="component" value="Unassembled WGS sequence"/>
</dbReference>
<dbReference type="KEGG" id="cdip:ERS451417_01859"/>
<evidence type="ECO:0000256" key="1">
    <source>
        <dbReference type="ARBA" id="ARBA00001966"/>
    </source>
</evidence>
<dbReference type="InterPro" id="IPR014001">
    <property type="entry name" value="Helicase_ATP-bd"/>
</dbReference>
<dbReference type="OrthoDB" id="9805194at2"/>
<dbReference type="InterPro" id="IPR014013">
    <property type="entry name" value="Helic_SF1/SF2_ATP-bd_DinG/Rad3"/>
</dbReference>
<gene>
    <name evidence="12" type="ORF">CIP107547_02053</name>
</gene>
<proteinExistence type="inferred from homology"/>
<dbReference type="OMA" id="VVTNHAM"/>
<dbReference type="InterPro" id="IPR011545">
    <property type="entry name" value="DEAD/DEAH_box_helicase_dom"/>
</dbReference>
<dbReference type="SMART" id="SM00487">
    <property type="entry name" value="DEXDc"/>
    <property type="match status" value="1"/>
</dbReference>